<name>A0ACA9Y6M8_9ASCO</name>
<protein>
    <submittedName>
        <fullName evidence="1">Nuclear cap-binding protein complex subunit 1</fullName>
    </submittedName>
</protein>
<comment type="caution">
    <text evidence="1">The sequence shown here is derived from an EMBL/GenBank/DDBJ whole genome shotgun (WGS) entry which is preliminary data.</text>
</comment>
<dbReference type="Proteomes" id="UP001152531">
    <property type="component" value="Unassembled WGS sequence"/>
</dbReference>
<gene>
    <name evidence="1" type="ORF">CLIB1444_04S05512</name>
</gene>
<proteinExistence type="predicted"/>
<evidence type="ECO:0000313" key="1">
    <source>
        <dbReference type="EMBL" id="CAH6720680.1"/>
    </source>
</evidence>
<keyword evidence="2" id="KW-1185">Reference proteome</keyword>
<sequence length="857" mass="99810">MENKRPREDDEFDDSKRQHQDPVVELVGNVTKDIRRIGEGAQINTTVDDISYISNPIVVEFEKIDELRSAVLKTLGAVVLEQPMKVQVVSVLVMICNAKNFLVSKYVIEYFHSKVQDFFHSLDQGSPKGCFNDVKNILKFLCCLSPIIEDGALYNVLQQFLKVSIDLQASNPPLAQEIYYNTLICLPYVFANDDITDKYDGLLTLAKEFDSNISLKSVYTHFDSKSNNFQVPDIYVNLLETILPSIDFPECKKLFIDFKSHMEPIINESLQRNKISSTMVKHALPQFAINPDVLKEHKLIGIDQLWSQPRFFLTIYKQDFPTVPEGKTYSHLFFKDVICDLVHNLEFNRNETAVQLSIFDLYFNSDLFAPPGTPVDRLADIHKDNVNGENIPPLSTWKMEDLIVETFLQLMFTKPLRLPIYYYTVLITCCRNNPDWYAPVFGRAFRFFYKNLEVLNYETRLRFMDWMAVQISNFEFSWKWDEWVEDSKALTDYSYHPTKSFIKNLISKEIKLSNKKRIKDSFVTLDPQTDSLVHFEEFHQYLTLNLEDSDYIIDFDTKLFAGNEEVNSLVTKLCQEKKDTSTVVTSPQNEMLYIFNDSNIPFYPFFQKFYKFLMGHNRTNEQFFQHWTELNDEITDESLNKPSFLITYLIQTYCNIGNRSIYSTNGILDRDLTKLKWCSGVELQDSDYPKTEEFRFPPNTASPEQRLVIQNDIIDAIFRIWSHQPQFIFVILEHLVDSSILDASLLFTKCLESPKNLLVSNSTCFESLVRVLDSIPSKPIVSELLVKIIEKASAILADVQTTQISDSDEIEIKDKKWLVFDYLSLFKYFITNYEFEFISDIPEPIKEVSEWLNQVNA</sequence>
<evidence type="ECO:0000313" key="2">
    <source>
        <dbReference type="Proteomes" id="UP001152531"/>
    </source>
</evidence>
<accession>A0ACA9Y6M8</accession>
<organism evidence="1 2">
    <name type="scientific">[Candida] jaroonii</name>
    <dbReference type="NCBI Taxonomy" id="467808"/>
    <lineage>
        <taxon>Eukaryota</taxon>
        <taxon>Fungi</taxon>
        <taxon>Dikarya</taxon>
        <taxon>Ascomycota</taxon>
        <taxon>Saccharomycotina</taxon>
        <taxon>Pichiomycetes</taxon>
        <taxon>Debaryomycetaceae</taxon>
        <taxon>Yamadazyma</taxon>
    </lineage>
</organism>
<reference evidence="1" key="1">
    <citation type="submission" date="2022-06" db="EMBL/GenBank/DDBJ databases">
        <authorList>
            <person name="Legras J.-L."/>
            <person name="Devillers H."/>
            <person name="Grondin C."/>
        </authorList>
    </citation>
    <scope>NUCLEOTIDE SEQUENCE</scope>
    <source>
        <strain evidence="1">CLIB 1444</strain>
    </source>
</reference>
<dbReference type="EMBL" id="CALSDN010000004">
    <property type="protein sequence ID" value="CAH6720680.1"/>
    <property type="molecule type" value="Genomic_DNA"/>
</dbReference>